<keyword evidence="2" id="KW-1185">Reference proteome</keyword>
<dbReference type="EMBL" id="NHYE01005080">
    <property type="protein sequence ID" value="PPQ77568.1"/>
    <property type="molecule type" value="Genomic_DNA"/>
</dbReference>
<dbReference type="Proteomes" id="UP000284706">
    <property type="component" value="Unassembled WGS sequence"/>
</dbReference>
<sequence length="114" mass="13082">MSNAKERAERRLYYSNDMFTITPSQEILSLNGKKEESVQNGKPRQPMNANNVKKDNAWRKRVIGPLTAYSFGSKLGNIVRNFTTEVLPCSKDAKWQKAHEEDELEYAQLMGVDE</sequence>
<evidence type="ECO:0000313" key="1">
    <source>
        <dbReference type="EMBL" id="PPQ77568.1"/>
    </source>
</evidence>
<dbReference type="InParanoid" id="A0A409WGA1"/>
<protein>
    <submittedName>
        <fullName evidence="1">Uncharacterized protein</fullName>
    </submittedName>
</protein>
<dbReference type="AlphaFoldDB" id="A0A409WGA1"/>
<gene>
    <name evidence="1" type="ORF">CVT26_006160</name>
</gene>
<comment type="caution">
    <text evidence="1">The sequence shown here is derived from an EMBL/GenBank/DDBJ whole genome shotgun (WGS) entry which is preliminary data.</text>
</comment>
<evidence type="ECO:0000313" key="2">
    <source>
        <dbReference type="Proteomes" id="UP000284706"/>
    </source>
</evidence>
<name>A0A409WGA1_9AGAR</name>
<proteinExistence type="predicted"/>
<reference evidence="1 2" key="1">
    <citation type="journal article" date="2018" name="Evol. Lett.">
        <title>Horizontal gene cluster transfer increased hallucinogenic mushroom diversity.</title>
        <authorList>
            <person name="Reynolds H.T."/>
            <person name="Vijayakumar V."/>
            <person name="Gluck-Thaler E."/>
            <person name="Korotkin H.B."/>
            <person name="Matheny P.B."/>
            <person name="Slot J.C."/>
        </authorList>
    </citation>
    <scope>NUCLEOTIDE SEQUENCE [LARGE SCALE GENOMIC DNA]</scope>
    <source>
        <strain evidence="1 2">SRW20</strain>
    </source>
</reference>
<accession>A0A409WGA1</accession>
<organism evidence="1 2">
    <name type="scientific">Gymnopilus dilepis</name>
    <dbReference type="NCBI Taxonomy" id="231916"/>
    <lineage>
        <taxon>Eukaryota</taxon>
        <taxon>Fungi</taxon>
        <taxon>Dikarya</taxon>
        <taxon>Basidiomycota</taxon>
        <taxon>Agaricomycotina</taxon>
        <taxon>Agaricomycetes</taxon>
        <taxon>Agaricomycetidae</taxon>
        <taxon>Agaricales</taxon>
        <taxon>Agaricineae</taxon>
        <taxon>Hymenogastraceae</taxon>
        <taxon>Gymnopilus</taxon>
    </lineage>
</organism>